<evidence type="ECO:0000256" key="5">
    <source>
        <dbReference type="ARBA" id="ARBA00023128"/>
    </source>
</evidence>
<dbReference type="InterPro" id="IPR009069">
    <property type="entry name" value="Cys_alpha_HP_mot_SF"/>
</dbReference>
<evidence type="ECO:0000256" key="6">
    <source>
        <dbReference type="ARBA" id="ARBA00023157"/>
    </source>
</evidence>
<dbReference type="Pfam" id="PF08991">
    <property type="entry name" value="CMC4"/>
    <property type="match status" value="1"/>
</dbReference>
<feature type="disulfide bond" evidence="7">
    <location>
        <begin position="15"/>
        <end position="26"/>
    </location>
</feature>
<dbReference type="EMBL" id="BSXN01000334">
    <property type="protein sequence ID" value="GME68131.1"/>
    <property type="molecule type" value="Genomic_DNA"/>
</dbReference>
<dbReference type="AlphaFoldDB" id="A0A9W6SXJ6"/>
<keyword evidence="4" id="KW-0677">Repeat</keyword>
<feature type="disulfide bond" evidence="7">
    <location>
        <begin position="37"/>
        <end position="53"/>
    </location>
</feature>
<dbReference type="InterPro" id="IPR027179">
    <property type="entry name" value="CMC4"/>
</dbReference>
<keyword evidence="5" id="KW-0496">Mitochondrion</keyword>
<reference evidence="8" key="1">
    <citation type="submission" date="2023-04" db="EMBL/GenBank/DDBJ databases">
        <title>Candida boidinii NBRC 10035.</title>
        <authorList>
            <person name="Ichikawa N."/>
            <person name="Sato H."/>
            <person name="Tonouchi N."/>
        </authorList>
    </citation>
    <scope>NUCLEOTIDE SEQUENCE</scope>
    <source>
        <strain evidence="8">NBRC 10035</strain>
    </source>
</reference>
<comment type="subcellular location">
    <subcellularLocation>
        <location evidence="1">Mitochondrion intermembrane space</location>
    </subcellularLocation>
</comment>
<gene>
    <name evidence="8" type="ORF">Cboi02_000141800</name>
</gene>
<dbReference type="Proteomes" id="UP001165120">
    <property type="component" value="Unassembled WGS sequence"/>
</dbReference>
<dbReference type="GO" id="GO:0005758">
    <property type="term" value="C:mitochondrial intermembrane space"/>
    <property type="evidence" value="ECO:0007669"/>
    <property type="project" value="UniProtKB-SubCell"/>
</dbReference>
<dbReference type="SUPFAM" id="SSF47072">
    <property type="entry name" value="Cysteine alpha-hairpin motif"/>
    <property type="match status" value="1"/>
</dbReference>
<sequence length="77" mass="8640">MSDPCKKEACAIQNCLKANTYNESKCTKAIDALYACCKSFYEDNGEEATTVCCPKPSLLKLKISQRQKEKLDAELRN</sequence>
<keyword evidence="9" id="KW-1185">Reference proteome</keyword>
<protein>
    <recommendedName>
        <fullName evidence="3">Cx9C motif-containing protein 4, mitochondrial</fullName>
    </recommendedName>
</protein>
<dbReference type="PROSITE" id="PS51808">
    <property type="entry name" value="CHCH"/>
    <property type="match status" value="1"/>
</dbReference>
<proteinExistence type="inferred from homology"/>
<feature type="disulfide bond" evidence="7">
    <location>
        <begin position="5"/>
        <end position="36"/>
    </location>
</feature>
<evidence type="ECO:0000256" key="1">
    <source>
        <dbReference type="ARBA" id="ARBA00004569"/>
    </source>
</evidence>
<dbReference type="PANTHER" id="PTHR15590:SF0">
    <property type="entry name" value="CX9C MOTIF-CONTAINING PROTEIN 4"/>
    <property type="match status" value="1"/>
</dbReference>
<dbReference type="PANTHER" id="PTHR15590">
    <property type="entry name" value="CX9C MOTIF-CONTAINING PROTEIN 4"/>
    <property type="match status" value="1"/>
</dbReference>
<organism evidence="8 9">
    <name type="scientific">Candida boidinii</name>
    <name type="common">Yeast</name>
    <dbReference type="NCBI Taxonomy" id="5477"/>
    <lineage>
        <taxon>Eukaryota</taxon>
        <taxon>Fungi</taxon>
        <taxon>Dikarya</taxon>
        <taxon>Ascomycota</taxon>
        <taxon>Saccharomycotina</taxon>
        <taxon>Pichiomycetes</taxon>
        <taxon>Pichiales</taxon>
        <taxon>Pichiaceae</taxon>
        <taxon>Ogataea</taxon>
        <taxon>Ogataea/Candida clade</taxon>
    </lineage>
</organism>
<accession>A0A9W6SXJ6</accession>
<evidence type="ECO:0000313" key="8">
    <source>
        <dbReference type="EMBL" id="GME68131.1"/>
    </source>
</evidence>
<dbReference type="Gene3D" id="1.10.287.1130">
    <property type="entry name" value="CytochromE C oxidase copper chaperone"/>
    <property type="match status" value="1"/>
</dbReference>
<name>A0A9W6SXJ6_CANBO</name>
<evidence type="ECO:0000313" key="9">
    <source>
        <dbReference type="Proteomes" id="UP001165120"/>
    </source>
</evidence>
<dbReference type="FunFam" id="1.10.287.1130:FF:000008">
    <property type="entry name" value="Cx9C motif-containing protein 4, mitochondrial"/>
    <property type="match status" value="1"/>
</dbReference>
<evidence type="ECO:0000256" key="3">
    <source>
        <dbReference type="ARBA" id="ARBA00019406"/>
    </source>
</evidence>
<keyword evidence="6 7" id="KW-1015">Disulfide bond</keyword>
<comment type="caution">
    <text evidence="8">The sequence shown here is derived from an EMBL/GenBank/DDBJ whole genome shotgun (WGS) entry which is preliminary data.</text>
</comment>
<comment type="similarity">
    <text evidence="2">Belongs to the CMC4 family.</text>
</comment>
<evidence type="ECO:0000256" key="7">
    <source>
        <dbReference type="PIRSR" id="PIRSR627179-50"/>
    </source>
</evidence>
<evidence type="ECO:0000256" key="4">
    <source>
        <dbReference type="ARBA" id="ARBA00022737"/>
    </source>
</evidence>
<evidence type="ECO:0000256" key="2">
    <source>
        <dbReference type="ARBA" id="ARBA00009858"/>
    </source>
</evidence>